<dbReference type="AlphaFoldDB" id="A0A841JJE6"/>
<sequence>MTDLLVHHPRPFSEITCFHYPSYSAKLQPKAGITSLFMVQLDILRLQSDYRNREYSG</sequence>
<proteinExistence type="predicted"/>
<comment type="caution">
    <text evidence="1">The sequence shown here is derived from an EMBL/GenBank/DDBJ whole genome shotgun (WGS) entry which is preliminary data.</text>
</comment>
<evidence type="ECO:0000313" key="2">
    <source>
        <dbReference type="Proteomes" id="UP000548326"/>
    </source>
</evidence>
<evidence type="ECO:0000313" key="1">
    <source>
        <dbReference type="EMBL" id="MBB6131299.1"/>
    </source>
</evidence>
<gene>
    <name evidence="1" type="ORF">HDF22_005450</name>
</gene>
<name>A0A841JJE6_9SPHI</name>
<reference evidence="1 2" key="1">
    <citation type="submission" date="2020-08" db="EMBL/GenBank/DDBJ databases">
        <title>Genomic Encyclopedia of Type Strains, Phase IV (KMG-V): Genome sequencing to study the core and pangenomes of soil and plant-associated prokaryotes.</title>
        <authorList>
            <person name="Whitman W."/>
        </authorList>
    </citation>
    <scope>NUCLEOTIDE SEQUENCE [LARGE SCALE GENOMIC DNA]</scope>
    <source>
        <strain evidence="1 2">MP601</strain>
    </source>
</reference>
<organism evidence="1 2">
    <name type="scientific">Mucilaginibacter lappiensis</name>
    <dbReference type="NCBI Taxonomy" id="354630"/>
    <lineage>
        <taxon>Bacteria</taxon>
        <taxon>Pseudomonadati</taxon>
        <taxon>Bacteroidota</taxon>
        <taxon>Sphingobacteriia</taxon>
        <taxon>Sphingobacteriales</taxon>
        <taxon>Sphingobacteriaceae</taxon>
        <taxon>Mucilaginibacter</taxon>
    </lineage>
</organism>
<protein>
    <submittedName>
        <fullName evidence="1">Uncharacterized protein</fullName>
    </submittedName>
</protein>
<dbReference type="Proteomes" id="UP000548326">
    <property type="component" value="Unassembled WGS sequence"/>
</dbReference>
<dbReference type="EMBL" id="JACHCA010000022">
    <property type="protein sequence ID" value="MBB6131299.1"/>
    <property type="molecule type" value="Genomic_DNA"/>
</dbReference>
<accession>A0A841JJE6</accession>